<protein>
    <submittedName>
        <fullName evidence="2">Uncharacterized protein</fullName>
    </submittedName>
</protein>
<proteinExistence type="predicted"/>
<feature type="region of interest" description="Disordered" evidence="1">
    <location>
        <begin position="249"/>
        <end position="268"/>
    </location>
</feature>
<sequence length="268" mass="31167">MNDLIEIEEQYLWTFMSDKKKGLIEAFDLVLPDVSHRFYVRYLLNNLKRAGYSGMTLKNALWKAASTTTIDRFDTCGTDLFELDKDAYAWLSAKVPSEWSRSHFSSLPKCDILLNNQCEVFNKFILDARNKSIVKLLETIKHLLMTRINSNRKKAEKWNLNDICPTIKKNLAKTMKKAANYIPKRSNMWNYEVIGPVEGVPCKHAISLIWLKNDEVLNYVDDFYKVDTYQKIYEASILPMNGSDFWPKSSNPPQFPPSYLNNKKKGKK</sequence>
<gene>
    <name evidence="2" type="ORF">H5410_021447</name>
</gene>
<comment type="caution">
    <text evidence="2">The sequence shown here is derived from an EMBL/GenBank/DDBJ whole genome shotgun (WGS) entry which is preliminary data.</text>
</comment>
<dbReference type="PANTHER" id="PTHR31973:SF191">
    <property type="entry name" value="OS05G0489400 PROTEIN"/>
    <property type="match status" value="1"/>
</dbReference>
<dbReference type="OrthoDB" id="1303499at2759"/>
<dbReference type="Proteomes" id="UP000824120">
    <property type="component" value="Chromosome 4"/>
</dbReference>
<dbReference type="EMBL" id="JACXVP010000004">
    <property type="protein sequence ID" value="KAG5610166.1"/>
    <property type="molecule type" value="Genomic_DNA"/>
</dbReference>
<name>A0A9J5ZH83_SOLCO</name>
<dbReference type="AlphaFoldDB" id="A0A9J5ZH83"/>
<reference evidence="2 3" key="1">
    <citation type="submission" date="2020-09" db="EMBL/GenBank/DDBJ databases">
        <title>De no assembly of potato wild relative species, Solanum commersonii.</title>
        <authorList>
            <person name="Cho K."/>
        </authorList>
    </citation>
    <scope>NUCLEOTIDE SEQUENCE [LARGE SCALE GENOMIC DNA]</scope>
    <source>
        <strain evidence="2">LZ3.2</strain>
        <tissue evidence="2">Leaf</tissue>
    </source>
</reference>
<evidence type="ECO:0000313" key="3">
    <source>
        <dbReference type="Proteomes" id="UP000824120"/>
    </source>
</evidence>
<organism evidence="2 3">
    <name type="scientific">Solanum commersonii</name>
    <name type="common">Commerson's wild potato</name>
    <name type="synonym">Commerson's nightshade</name>
    <dbReference type="NCBI Taxonomy" id="4109"/>
    <lineage>
        <taxon>Eukaryota</taxon>
        <taxon>Viridiplantae</taxon>
        <taxon>Streptophyta</taxon>
        <taxon>Embryophyta</taxon>
        <taxon>Tracheophyta</taxon>
        <taxon>Spermatophyta</taxon>
        <taxon>Magnoliopsida</taxon>
        <taxon>eudicotyledons</taxon>
        <taxon>Gunneridae</taxon>
        <taxon>Pentapetalae</taxon>
        <taxon>asterids</taxon>
        <taxon>lamiids</taxon>
        <taxon>Solanales</taxon>
        <taxon>Solanaceae</taxon>
        <taxon>Solanoideae</taxon>
        <taxon>Solaneae</taxon>
        <taxon>Solanum</taxon>
    </lineage>
</organism>
<keyword evidence="3" id="KW-1185">Reference proteome</keyword>
<evidence type="ECO:0000256" key="1">
    <source>
        <dbReference type="SAM" id="MobiDB-lite"/>
    </source>
</evidence>
<evidence type="ECO:0000313" key="2">
    <source>
        <dbReference type="EMBL" id="KAG5610166.1"/>
    </source>
</evidence>
<dbReference type="PANTHER" id="PTHR31973">
    <property type="entry name" value="POLYPROTEIN, PUTATIVE-RELATED"/>
    <property type="match status" value="1"/>
</dbReference>
<accession>A0A9J5ZH83</accession>